<organism evidence="1 2">
    <name type="scientific">Diphasiastrum complanatum</name>
    <name type="common">Issler's clubmoss</name>
    <name type="synonym">Lycopodium complanatum</name>
    <dbReference type="NCBI Taxonomy" id="34168"/>
    <lineage>
        <taxon>Eukaryota</taxon>
        <taxon>Viridiplantae</taxon>
        <taxon>Streptophyta</taxon>
        <taxon>Embryophyta</taxon>
        <taxon>Tracheophyta</taxon>
        <taxon>Lycopodiopsida</taxon>
        <taxon>Lycopodiales</taxon>
        <taxon>Lycopodiaceae</taxon>
        <taxon>Lycopodioideae</taxon>
        <taxon>Diphasiastrum</taxon>
    </lineage>
</organism>
<protein>
    <submittedName>
        <fullName evidence="1">Uncharacterized protein</fullName>
    </submittedName>
</protein>
<sequence>MDIGSSRRERKTTMAIPEQYEYLRLRDALVSMGQRVNFYGIVVEYELPKTTRGSDVMCTMTISDMSYDTPGLRVLIFGDKLDSLPRVKVVGDIIRFHRVTMQNFNGIPQAVANVSKFSAYVLLSGKKDDSYEPYQTSSKGFTFEQHDRNIIDLIRDWIVTHPIGTGGGEYLVQIRRLKEGAFFDLCCKVLYVHNHAPDYAILMYVWDGTDAQPVDDMALHLLEADNAYREDMDPKHLPLSRLSQDVLRSLPSKGTILPVVPDIPSEELRPQLPPLGAWVKFRNLTCRIRHGSYEAVFMRESKISLLGPDSKLVKDCEGNYQQRAFSEEAGLPEWSPKPLECLTVTDYEHVPFSTLREVFCHAQVTQKFRCLVQVVAIWPVKVTDFCAPSSFRQKQMTLEAHSMKDNTAGKVAGYGRDLSQINKPNGYTYRIQLTVEDPTARIQAYLCAEDATRFFNGHPPADLHNNGIVVDALERKAYKLLGLPFNNKAENSSSLRKHSPPWIKCCLKSYYLDKENPWSSRRFRIFGTTLPG</sequence>
<evidence type="ECO:0000313" key="1">
    <source>
        <dbReference type="EMBL" id="KAJ7546574.1"/>
    </source>
</evidence>
<proteinExistence type="predicted"/>
<dbReference type="Proteomes" id="UP001162992">
    <property type="component" value="Chromosome 8"/>
</dbReference>
<comment type="caution">
    <text evidence="1">The sequence shown here is derived from an EMBL/GenBank/DDBJ whole genome shotgun (WGS) entry which is preliminary data.</text>
</comment>
<accession>A0ACC2CX28</accession>
<keyword evidence="2" id="KW-1185">Reference proteome</keyword>
<gene>
    <name evidence="1" type="ORF">O6H91_08G045300</name>
</gene>
<dbReference type="EMBL" id="CM055099">
    <property type="protein sequence ID" value="KAJ7546574.1"/>
    <property type="molecule type" value="Genomic_DNA"/>
</dbReference>
<reference evidence="2" key="1">
    <citation type="journal article" date="2024" name="Proc. Natl. Acad. Sci. U.S.A.">
        <title>Extraordinary preservation of gene collinearity over three hundred million years revealed in homosporous lycophytes.</title>
        <authorList>
            <person name="Li C."/>
            <person name="Wickell D."/>
            <person name="Kuo L.Y."/>
            <person name="Chen X."/>
            <person name="Nie B."/>
            <person name="Liao X."/>
            <person name="Peng D."/>
            <person name="Ji J."/>
            <person name="Jenkins J."/>
            <person name="Williams M."/>
            <person name="Shu S."/>
            <person name="Plott C."/>
            <person name="Barry K."/>
            <person name="Rajasekar S."/>
            <person name="Grimwood J."/>
            <person name="Han X."/>
            <person name="Sun S."/>
            <person name="Hou Z."/>
            <person name="He W."/>
            <person name="Dai G."/>
            <person name="Sun C."/>
            <person name="Schmutz J."/>
            <person name="Leebens-Mack J.H."/>
            <person name="Li F.W."/>
            <person name="Wang L."/>
        </authorList>
    </citation>
    <scope>NUCLEOTIDE SEQUENCE [LARGE SCALE GENOMIC DNA]</scope>
    <source>
        <strain evidence="2">cv. PW_Plant_1</strain>
    </source>
</reference>
<evidence type="ECO:0000313" key="2">
    <source>
        <dbReference type="Proteomes" id="UP001162992"/>
    </source>
</evidence>
<name>A0ACC2CX28_DIPCM</name>